<feature type="domain" description="HTH lysR-type" evidence="5">
    <location>
        <begin position="1"/>
        <end position="58"/>
    </location>
</feature>
<name>A0A1F2UQM1_9ACTN</name>
<reference evidence="6 7" key="1">
    <citation type="journal article" date="2016" name="Nat. Commun.">
        <title>Thousands of microbial genomes shed light on interconnected biogeochemical processes in an aquifer system.</title>
        <authorList>
            <person name="Anantharaman K."/>
            <person name="Brown C.T."/>
            <person name="Hug L.A."/>
            <person name="Sharon I."/>
            <person name="Castelle C.J."/>
            <person name="Probst A.J."/>
            <person name="Thomas B.C."/>
            <person name="Singh A."/>
            <person name="Wilkins M.J."/>
            <person name="Karaoz U."/>
            <person name="Brodie E.L."/>
            <person name="Williams K.H."/>
            <person name="Hubbard S.S."/>
            <person name="Banfield J.F."/>
        </authorList>
    </citation>
    <scope>NUCLEOTIDE SEQUENCE [LARGE SCALE GENOMIC DNA]</scope>
</reference>
<dbReference type="SUPFAM" id="SSF46785">
    <property type="entry name" value="Winged helix' DNA-binding domain"/>
    <property type="match status" value="1"/>
</dbReference>
<dbReference type="Proteomes" id="UP000178086">
    <property type="component" value="Unassembled WGS sequence"/>
</dbReference>
<organism evidence="6 7">
    <name type="scientific">Candidatus Aquicultor primus</name>
    <dbReference type="NCBI Taxonomy" id="1797195"/>
    <lineage>
        <taxon>Bacteria</taxon>
        <taxon>Bacillati</taxon>
        <taxon>Actinomycetota</taxon>
        <taxon>Candidatus Aquicultoria</taxon>
        <taxon>Candidatus Aquicultorales</taxon>
        <taxon>Candidatus Aquicultoraceae</taxon>
        <taxon>Candidatus Aquicultor</taxon>
    </lineage>
</organism>
<dbReference type="FunFam" id="1.10.10.10:FF:000001">
    <property type="entry name" value="LysR family transcriptional regulator"/>
    <property type="match status" value="1"/>
</dbReference>
<dbReference type="Gene3D" id="3.40.190.290">
    <property type="match status" value="1"/>
</dbReference>
<dbReference type="GO" id="GO:0000976">
    <property type="term" value="F:transcription cis-regulatory region binding"/>
    <property type="evidence" value="ECO:0007669"/>
    <property type="project" value="TreeGrafter"/>
</dbReference>
<dbReference type="Pfam" id="PF00126">
    <property type="entry name" value="HTH_1"/>
    <property type="match status" value="1"/>
</dbReference>
<dbReference type="PRINTS" id="PR00039">
    <property type="entry name" value="HTHLYSR"/>
</dbReference>
<dbReference type="PANTHER" id="PTHR30126:SF40">
    <property type="entry name" value="HTH-TYPE TRANSCRIPTIONAL REGULATOR GLTR"/>
    <property type="match status" value="1"/>
</dbReference>
<keyword evidence="2" id="KW-0805">Transcription regulation</keyword>
<dbReference type="EMBL" id="MELI01000019">
    <property type="protein sequence ID" value="OFW35271.1"/>
    <property type="molecule type" value="Genomic_DNA"/>
</dbReference>
<evidence type="ECO:0000256" key="1">
    <source>
        <dbReference type="ARBA" id="ARBA00009437"/>
    </source>
</evidence>
<dbReference type="InterPro" id="IPR047788">
    <property type="entry name" value="LysR-like_Sec_metab"/>
</dbReference>
<gene>
    <name evidence="6" type="ORF">A2074_05285</name>
</gene>
<dbReference type="InterPro" id="IPR000847">
    <property type="entry name" value="LysR_HTH_N"/>
</dbReference>
<comment type="caution">
    <text evidence="6">The sequence shown here is derived from an EMBL/GenBank/DDBJ whole genome shotgun (WGS) entry which is preliminary data.</text>
</comment>
<evidence type="ECO:0000313" key="6">
    <source>
        <dbReference type="EMBL" id="OFW35271.1"/>
    </source>
</evidence>
<dbReference type="PANTHER" id="PTHR30126">
    <property type="entry name" value="HTH-TYPE TRANSCRIPTIONAL REGULATOR"/>
    <property type="match status" value="1"/>
</dbReference>
<proteinExistence type="inferred from homology"/>
<dbReference type="Pfam" id="PF03466">
    <property type="entry name" value="LysR_substrate"/>
    <property type="match status" value="1"/>
</dbReference>
<dbReference type="SUPFAM" id="SSF53850">
    <property type="entry name" value="Periplasmic binding protein-like II"/>
    <property type="match status" value="1"/>
</dbReference>
<keyword evidence="4" id="KW-0804">Transcription</keyword>
<keyword evidence="3" id="KW-0238">DNA-binding</keyword>
<dbReference type="InterPro" id="IPR036388">
    <property type="entry name" value="WH-like_DNA-bd_sf"/>
</dbReference>
<dbReference type="CDD" id="cd08420">
    <property type="entry name" value="PBP2_CysL_like"/>
    <property type="match status" value="1"/>
</dbReference>
<dbReference type="NCBIfam" id="NF040786">
    <property type="entry name" value="LysR_Sec_metab"/>
    <property type="match status" value="1"/>
</dbReference>
<dbReference type="InterPro" id="IPR005119">
    <property type="entry name" value="LysR_subst-bd"/>
</dbReference>
<dbReference type="InterPro" id="IPR036390">
    <property type="entry name" value="WH_DNA-bd_sf"/>
</dbReference>
<accession>A0A1F2UQM1</accession>
<evidence type="ECO:0000259" key="5">
    <source>
        <dbReference type="PROSITE" id="PS50931"/>
    </source>
</evidence>
<dbReference type="AlphaFoldDB" id="A0A1F2UQM1"/>
<evidence type="ECO:0000313" key="7">
    <source>
        <dbReference type="Proteomes" id="UP000178086"/>
    </source>
</evidence>
<sequence length="301" mass="32822">MNINQLRAFVSIVEKGTFSAAARSMGVSQPAVSLQIQALEEFVGVELLDRRTKKVQLTEAGKLFYPSALQIVTQIDNVQHQLEELGDSVKGRLAVGGSTIPGEYVLPKLLGRFKREFPDVSITLKIGDTNEIAEQVISGELQVGLIGAKFSSGQLTSRAFLHDELVFITPSDHELAKQRAVTLEDLRKADFIIRERGSGTRQTIEGFLTTHGMSFDDFNVVMELGSTEAVVNAVSAGLGVSIVSKWAAERSLKLGELVTVKIPGFSFMRDLYLVVSKHVPTRSAGAFLSFIDALDVDEIKP</sequence>
<comment type="similarity">
    <text evidence="1">Belongs to the LysR transcriptional regulatory family.</text>
</comment>
<evidence type="ECO:0000256" key="4">
    <source>
        <dbReference type="ARBA" id="ARBA00023163"/>
    </source>
</evidence>
<evidence type="ECO:0000256" key="2">
    <source>
        <dbReference type="ARBA" id="ARBA00023015"/>
    </source>
</evidence>
<dbReference type="Gene3D" id="1.10.10.10">
    <property type="entry name" value="Winged helix-like DNA-binding domain superfamily/Winged helix DNA-binding domain"/>
    <property type="match status" value="1"/>
</dbReference>
<protein>
    <recommendedName>
        <fullName evidence="5">HTH lysR-type domain-containing protein</fullName>
    </recommendedName>
</protein>
<evidence type="ECO:0000256" key="3">
    <source>
        <dbReference type="ARBA" id="ARBA00023125"/>
    </source>
</evidence>
<dbReference type="PROSITE" id="PS50931">
    <property type="entry name" value="HTH_LYSR"/>
    <property type="match status" value="1"/>
</dbReference>
<dbReference type="GO" id="GO:0003700">
    <property type="term" value="F:DNA-binding transcription factor activity"/>
    <property type="evidence" value="ECO:0007669"/>
    <property type="project" value="InterPro"/>
</dbReference>